<reference evidence="16 17" key="1">
    <citation type="submission" date="2016-08" db="EMBL/GenBank/DDBJ databases">
        <title>Novel Firmicutes and Novel Genomes.</title>
        <authorList>
            <person name="Poppleton D.I."/>
            <person name="Gribaldo S."/>
        </authorList>
    </citation>
    <scope>NUCLEOTIDE SEQUENCE [LARGE SCALE GENOMIC DNA]</scope>
    <source>
        <strain evidence="16 17">CTT3</strain>
    </source>
</reference>
<comment type="catalytic activity">
    <reaction evidence="13">
        <text>apo-[ACP] + CoA = holo-[ACP] + adenosine 3',5'-bisphosphate + H(+)</text>
        <dbReference type="Rhea" id="RHEA:12068"/>
        <dbReference type="Rhea" id="RHEA-COMP:9685"/>
        <dbReference type="Rhea" id="RHEA-COMP:9690"/>
        <dbReference type="ChEBI" id="CHEBI:15378"/>
        <dbReference type="ChEBI" id="CHEBI:29999"/>
        <dbReference type="ChEBI" id="CHEBI:57287"/>
        <dbReference type="ChEBI" id="CHEBI:58343"/>
        <dbReference type="ChEBI" id="CHEBI:64479"/>
        <dbReference type="EC" id="2.7.8.7"/>
    </reaction>
</comment>
<keyword evidence="3 13" id="KW-0479">Metal-binding</keyword>
<dbReference type="GO" id="GO:0016301">
    <property type="term" value="F:kinase activity"/>
    <property type="evidence" value="ECO:0007669"/>
    <property type="project" value="UniProtKB-KW"/>
</dbReference>
<dbReference type="NCBIfam" id="TIGR00196">
    <property type="entry name" value="yjeF_cterm"/>
    <property type="match status" value="1"/>
</dbReference>
<comment type="catalytic activity">
    <reaction evidence="14">
        <text>(6S)-NADPHX + ADP = AMP + phosphate + NADPH + H(+)</text>
        <dbReference type="Rhea" id="RHEA:32235"/>
        <dbReference type="ChEBI" id="CHEBI:15378"/>
        <dbReference type="ChEBI" id="CHEBI:43474"/>
        <dbReference type="ChEBI" id="CHEBI:57783"/>
        <dbReference type="ChEBI" id="CHEBI:64076"/>
        <dbReference type="ChEBI" id="CHEBI:456215"/>
        <dbReference type="ChEBI" id="CHEBI:456216"/>
        <dbReference type="EC" id="4.2.1.136"/>
    </reaction>
</comment>
<dbReference type="EC" id="4.2.1.136" evidence="14"/>
<evidence type="ECO:0000256" key="9">
    <source>
        <dbReference type="ARBA" id="ARBA00023027"/>
    </source>
</evidence>
<dbReference type="Proteomes" id="UP000284177">
    <property type="component" value="Unassembled WGS sequence"/>
</dbReference>
<feature type="binding site" evidence="13">
    <location>
        <position position="8"/>
    </location>
    <ligand>
        <name>Mg(2+)</name>
        <dbReference type="ChEBI" id="CHEBI:18420"/>
    </ligand>
</feature>
<feature type="binding site" evidence="13">
    <location>
        <position position="56"/>
    </location>
    <ligand>
        <name>Mg(2+)</name>
        <dbReference type="ChEBI" id="CHEBI:18420"/>
    </ligand>
</feature>
<dbReference type="InterPro" id="IPR029056">
    <property type="entry name" value="Ribokinase-like"/>
</dbReference>
<dbReference type="AlphaFoldDB" id="A0A419SXY5"/>
<sequence length="425" mass="46386">MIRGNGVDIVKIDRIKKIIDKGKGFIERIYSDREKKYLEKRQYNIKTIAGLFAAKEAVSKVLGTGIRGFSFKDIEVIHDELGKPYIKLKGKAYEYALNKGIKNIHISISHDTDYAIAFALAEGIENKECFNKTTIDILNKGKISNIIPQRKKESHKGTYGRVAVIAGSIGMSGAAYLTSMAALKSGSGLVYSLVPKSISHILELKATEVIVKPLHDNNTGHLLKENFYKIDNFVENMDVIAVGPGLGVDNERIELIRNLLLTTDKPIVLDADGINCVSKDKNILKKRKGITVITPHPGELSRLLDKSIDDIQSDRINYAKYTSEEYGVITVLKGNNTIVTNPKGELYINPTGNPGMATAGSGDVLTGVITSFIGQGIESMDAAIAGVFIHGLAGDLASKIKGEYGITATDILENIPYSIKSIFEE</sequence>
<feature type="domain" description="YjeF C-terminal" evidence="15">
    <location>
        <begin position="139"/>
        <end position="422"/>
    </location>
</feature>
<evidence type="ECO:0000256" key="11">
    <source>
        <dbReference type="ARBA" id="ARBA00023160"/>
    </source>
</evidence>
<dbReference type="SUPFAM" id="SSF53613">
    <property type="entry name" value="Ribokinase-like"/>
    <property type="match status" value="1"/>
</dbReference>
<evidence type="ECO:0000256" key="13">
    <source>
        <dbReference type="HAMAP-Rule" id="MF_00101"/>
    </source>
</evidence>
<dbReference type="PROSITE" id="PS01049">
    <property type="entry name" value="YJEF_C_1"/>
    <property type="match status" value="1"/>
</dbReference>
<accession>A0A419SXY5</accession>
<dbReference type="HAMAP" id="MF_00101">
    <property type="entry name" value="AcpS"/>
    <property type="match status" value="1"/>
</dbReference>
<comment type="caution">
    <text evidence="16">The sequence shown here is derived from an EMBL/GenBank/DDBJ whole genome shotgun (WGS) entry which is preliminary data.</text>
</comment>
<dbReference type="GO" id="GO:0052856">
    <property type="term" value="F:NAD(P)HX epimerase activity"/>
    <property type="evidence" value="ECO:0007669"/>
    <property type="project" value="TreeGrafter"/>
</dbReference>
<dbReference type="CDD" id="cd01171">
    <property type="entry name" value="YXKO-related"/>
    <property type="match status" value="1"/>
</dbReference>
<evidence type="ECO:0000256" key="4">
    <source>
        <dbReference type="ARBA" id="ARBA00022741"/>
    </source>
</evidence>
<dbReference type="InterPro" id="IPR008278">
    <property type="entry name" value="4-PPantetheinyl_Trfase_dom"/>
</dbReference>
<evidence type="ECO:0000256" key="12">
    <source>
        <dbReference type="ARBA" id="ARBA00023239"/>
    </source>
</evidence>
<keyword evidence="12 14" id="KW-0456">Lyase</keyword>
<dbReference type="NCBIfam" id="TIGR00556">
    <property type="entry name" value="pantethn_trn"/>
    <property type="match status" value="1"/>
</dbReference>
<dbReference type="SUPFAM" id="SSF56214">
    <property type="entry name" value="4'-phosphopantetheinyl transferase"/>
    <property type="match status" value="1"/>
</dbReference>
<gene>
    <name evidence="14" type="primary">nnrD</name>
    <name evidence="13" type="synonym">acpS</name>
    <name evidence="16" type="ORF">BET03_05020</name>
</gene>
<comment type="catalytic activity">
    <reaction evidence="14">
        <text>(6S)-NADHX + ADP = AMP + phosphate + NADH + H(+)</text>
        <dbReference type="Rhea" id="RHEA:32223"/>
        <dbReference type="ChEBI" id="CHEBI:15378"/>
        <dbReference type="ChEBI" id="CHEBI:43474"/>
        <dbReference type="ChEBI" id="CHEBI:57945"/>
        <dbReference type="ChEBI" id="CHEBI:64074"/>
        <dbReference type="ChEBI" id="CHEBI:456215"/>
        <dbReference type="ChEBI" id="CHEBI:456216"/>
        <dbReference type="EC" id="4.2.1.136"/>
    </reaction>
</comment>
<dbReference type="OrthoDB" id="9806925at2"/>
<dbReference type="NCBIfam" id="TIGR00516">
    <property type="entry name" value="acpS"/>
    <property type="match status" value="1"/>
</dbReference>
<dbReference type="PROSITE" id="PS51383">
    <property type="entry name" value="YJEF_C_3"/>
    <property type="match status" value="1"/>
</dbReference>
<comment type="similarity">
    <text evidence="14">Belongs to the NnrD/CARKD family.</text>
</comment>
<dbReference type="InterPro" id="IPR004568">
    <property type="entry name" value="Ppantetheine-prot_Trfase_dom"/>
</dbReference>
<evidence type="ECO:0000256" key="2">
    <source>
        <dbReference type="ARBA" id="ARBA00022679"/>
    </source>
</evidence>
<feature type="binding site" evidence="14">
    <location>
        <position position="296"/>
    </location>
    <ligand>
        <name>(6S)-NADPHX</name>
        <dbReference type="ChEBI" id="CHEBI:64076"/>
    </ligand>
</feature>
<dbReference type="InterPro" id="IPR000631">
    <property type="entry name" value="CARKD"/>
</dbReference>
<evidence type="ECO:0000256" key="8">
    <source>
        <dbReference type="ARBA" id="ARBA00022857"/>
    </source>
</evidence>
<dbReference type="Gene3D" id="3.90.470.20">
    <property type="entry name" value="4'-phosphopantetheinyl transferase domain"/>
    <property type="match status" value="1"/>
</dbReference>
<comment type="similarity">
    <text evidence="13">Belongs to the P-Pant transferase superfamily. AcpS family.</text>
</comment>
<organism evidence="16 17">
    <name type="scientific">Thermohalobacter berrensis</name>
    <dbReference type="NCBI Taxonomy" id="99594"/>
    <lineage>
        <taxon>Bacteria</taxon>
        <taxon>Bacillati</taxon>
        <taxon>Bacillota</taxon>
        <taxon>Tissierellia</taxon>
        <taxon>Tissierellales</taxon>
        <taxon>Thermohalobacteraceae</taxon>
        <taxon>Thermohalobacter</taxon>
    </lineage>
</organism>
<feature type="binding site" evidence="14">
    <location>
        <begin position="333"/>
        <end position="337"/>
    </location>
    <ligand>
        <name>AMP</name>
        <dbReference type="ChEBI" id="CHEBI:456215"/>
    </ligand>
</feature>
<keyword evidence="13" id="KW-0963">Cytoplasm</keyword>
<evidence type="ECO:0000256" key="6">
    <source>
        <dbReference type="ARBA" id="ARBA00022840"/>
    </source>
</evidence>
<dbReference type="InterPro" id="IPR017953">
    <property type="entry name" value="Carbohydrate_kinase_pred_CS"/>
</dbReference>
<dbReference type="EC" id="2.7.8.7" evidence="13"/>
<dbReference type="InterPro" id="IPR037143">
    <property type="entry name" value="4-PPantetheinyl_Trfase_dom_sf"/>
</dbReference>
<evidence type="ECO:0000313" key="16">
    <source>
        <dbReference type="EMBL" id="RKD30068.1"/>
    </source>
</evidence>
<dbReference type="Gene3D" id="3.40.1190.20">
    <property type="match status" value="1"/>
</dbReference>
<evidence type="ECO:0000313" key="17">
    <source>
        <dbReference type="Proteomes" id="UP000284177"/>
    </source>
</evidence>
<feature type="binding site" evidence="14">
    <location>
        <position position="363"/>
    </location>
    <ligand>
        <name>(6S)-NADPHX</name>
        <dbReference type="ChEBI" id="CHEBI:64076"/>
    </ligand>
</feature>
<dbReference type="GO" id="GO:0005737">
    <property type="term" value="C:cytoplasm"/>
    <property type="evidence" value="ECO:0007669"/>
    <property type="project" value="UniProtKB-SubCell"/>
</dbReference>
<comment type="function">
    <text evidence="13">Transfers the 4'-phosphopantetheine moiety from coenzyme A to a Ser of acyl-carrier-protein.</text>
</comment>
<keyword evidence="6 14" id="KW-0067">ATP-binding</keyword>
<dbReference type="PROSITE" id="PS01050">
    <property type="entry name" value="YJEF_C_2"/>
    <property type="match status" value="1"/>
</dbReference>
<dbReference type="GO" id="GO:0052855">
    <property type="term" value="F:ADP-dependent NAD(P)H-hydrate dehydratase activity"/>
    <property type="evidence" value="ECO:0007669"/>
    <property type="project" value="UniProtKB-UniRule"/>
</dbReference>
<keyword evidence="9 14" id="KW-0520">NAD</keyword>
<keyword evidence="1 13" id="KW-0444">Lipid biosynthesis</keyword>
<dbReference type="EMBL" id="MCIB01000036">
    <property type="protein sequence ID" value="RKD30068.1"/>
    <property type="molecule type" value="Genomic_DNA"/>
</dbReference>
<dbReference type="PANTHER" id="PTHR12592:SF0">
    <property type="entry name" value="ATP-DEPENDENT (S)-NAD(P)H-HYDRATE DEHYDRATASE"/>
    <property type="match status" value="1"/>
</dbReference>
<name>A0A419SXY5_9FIRM</name>
<keyword evidence="7 13" id="KW-0460">Magnesium</keyword>
<evidence type="ECO:0000256" key="10">
    <source>
        <dbReference type="ARBA" id="ARBA00023098"/>
    </source>
</evidence>
<evidence type="ECO:0000259" key="15">
    <source>
        <dbReference type="PROSITE" id="PS51383"/>
    </source>
</evidence>
<dbReference type="GO" id="GO:0046496">
    <property type="term" value="P:nicotinamide nucleotide metabolic process"/>
    <property type="evidence" value="ECO:0007669"/>
    <property type="project" value="UniProtKB-UniRule"/>
</dbReference>
<feature type="binding site" evidence="14">
    <location>
        <position position="174"/>
    </location>
    <ligand>
        <name>(6S)-NADPHX</name>
        <dbReference type="ChEBI" id="CHEBI:64076"/>
    </ligand>
</feature>
<dbReference type="RefSeq" id="WP_120170348.1">
    <property type="nucleotide sequence ID" value="NZ_MCIB01000036.1"/>
</dbReference>
<comment type="function">
    <text evidence="14">Catalyzes the dehydration of the S-form of NAD(P)HX at the expense of ADP, which is converted to AMP. Together with NAD(P)HX epimerase, which catalyzes the epimerization of the S- and R-forms, the enzyme allows the repair of both epimers of NAD(P)HX, a damaged form of NAD(P)H that is a result of enzymatic or heat-dependent hydration.</text>
</comment>
<comment type="cofactor">
    <cofactor evidence="13">
        <name>Mg(2+)</name>
        <dbReference type="ChEBI" id="CHEBI:18420"/>
    </cofactor>
</comment>
<evidence type="ECO:0000256" key="5">
    <source>
        <dbReference type="ARBA" id="ARBA00022832"/>
    </source>
</evidence>
<comment type="subunit">
    <text evidence="14">Homotetramer.</text>
</comment>
<keyword evidence="11 13" id="KW-0275">Fatty acid biosynthesis</keyword>
<keyword evidence="2 13" id="KW-0808">Transferase</keyword>
<dbReference type="Pfam" id="PF01648">
    <property type="entry name" value="ACPS"/>
    <property type="match status" value="1"/>
</dbReference>
<keyword evidence="10 13" id="KW-0443">Lipid metabolism</keyword>
<feature type="binding site" evidence="14">
    <location>
        <position position="245"/>
    </location>
    <ligand>
        <name>(6S)-NADPHX</name>
        <dbReference type="ChEBI" id="CHEBI:64076"/>
    </ligand>
</feature>
<dbReference type="HAMAP" id="MF_01965">
    <property type="entry name" value="NADHX_dehydratase"/>
    <property type="match status" value="1"/>
</dbReference>
<keyword evidence="5 13" id="KW-0276">Fatty acid metabolism</keyword>
<dbReference type="GO" id="GO:0110051">
    <property type="term" value="P:metabolite repair"/>
    <property type="evidence" value="ECO:0007669"/>
    <property type="project" value="TreeGrafter"/>
</dbReference>
<comment type="subcellular location">
    <subcellularLocation>
        <location evidence="13">Cytoplasm</location>
    </subcellularLocation>
</comment>
<evidence type="ECO:0000256" key="3">
    <source>
        <dbReference type="ARBA" id="ARBA00022723"/>
    </source>
</evidence>
<evidence type="ECO:0000256" key="14">
    <source>
        <dbReference type="HAMAP-Rule" id="MF_01965"/>
    </source>
</evidence>
<keyword evidence="17" id="KW-1185">Reference proteome</keyword>
<dbReference type="GO" id="GO:0005524">
    <property type="term" value="F:ATP binding"/>
    <property type="evidence" value="ECO:0007669"/>
    <property type="project" value="UniProtKB-KW"/>
</dbReference>
<dbReference type="GO" id="GO:0000287">
    <property type="term" value="F:magnesium ion binding"/>
    <property type="evidence" value="ECO:0007669"/>
    <property type="project" value="UniProtKB-UniRule"/>
</dbReference>
<keyword evidence="16" id="KW-0418">Kinase</keyword>
<keyword evidence="8 14" id="KW-0521">NADP</keyword>
<proteinExistence type="inferred from homology"/>
<feature type="binding site" evidence="14">
    <location>
        <position position="362"/>
    </location>
    <ligand>
        <name>AMP</name>
        <dbReference type="ChEBI" id="CHEBI:456215"/>
    </ligand>
</feature>
<dbReference type="InterPro" id="IPR002582">
    <property type="entry name" value="ACPS"/>
</dbReference>
<dbReference type="Pfam" id="PF01256">
    <property type="entry name" value="Carb_kinase"/>
    <property type="match status" value="1"/>
</dbReference>
<dbReference type="GO" id="GO:0008897">
    <property type="term" value="F:holo-[acyl-carrier-protein] synthase activity"/>
    <property type="evidence" value="ECO:0007669"/>
    <property type="project" value="UniProtKB-UniRule"/>
</dbReference>
<evidence type="ECO:0000256" key="1">
    <source>
        <dbReference type="ARBA" id="ARBA00022516"/>
    </source>
</evidence>
<dbReference type="PANTHER" id="PTHR12592">
    <property type="entry name" value="ATP-DEPENDENT (S)-NAD(P)H-HYDRATE DEHYDRATASE FAMILY MEMBER"/>
    <property type="match status" value="1"/>
</dbReference>
<dbReference type="GO" id="GO:0006633">
    <property type="term" value="P:fatty acid biosynthetic process"/>
    <property type="evidence" value="ECO:0007669"/>
    <property type="project" value="UniProtKB-UniRule"/>
</dbReference>
<keyword evidence="4 14" id="KW-0547">Nucleotide-binding</keyword>
<evidence type="ECO:0000256" key="7">
    <source>
        <dbReference type="ARBA" id="ARBA00022842"/>
    </source>
</evidence>
<protein>
    <recommendedName>
        <fullName evidence="13 14">Multifunctional fusion protein</fullName>
    </recommendedName>
    <domain>
        <recommendedName>
            <fullName evidence="13">Holo-[acyl-carrier-protein] synthase</fullName>
            <shortName evidence="13">Holo-ACP synthase</shortName>
            <ecNumber evidence="13">2.7.8.7</ecNumber>
        </recommendedName>
        <alternativeName>
            <fullName evidence="13">4'-phosphopantetheinyl transferase AcpS</fullName>
        </alternativeName>
    </domain>
    <domain>
        <recommendedName>
            <fullName evidence="14">ADP-dependent (S)-NAD(P)H-hydrate dehydratase</fullName>
            <ecNumber evidence="14">4.2.1.136</ecNumber>
        </recommendedName>
        <alternativeName>
            <fullName evidence="14">ADP-dependent NAD(P)HX dehydratase</fullName>
        </alternativeName>
    </domain>
</protein>